<evidence type="ECO:0000313" key="2">
    <source>
        <dbReference type="EMBL" id="KAA8501157.1"/>
    </source>
</evidence>
<keyword evidence="3" id="KW-1185">Reference proteome</keyword>
<sequence>MDRQMILLLVIMSITLLYTRAKDTDYNKKICVTAITVVLALFSGFRSWWLGDLIKYYTDYLNCNGADWRDYVFQDYTNMGLPLFFRGAGAVGISFDVCIFIIAVFFSVALGILVYRFSPSPYWSYLMFIAMGFYIFTFSGLKQTCAMGFIIFAMMAILDNRPVRFVIWVLIASVFHAPALVFLAAYPMAKKKINASYFFLIAAIIILVYFFHDQIVEMMAEAYYEEEKLYVASGGIGGRVLMMALIMVFGVVMRPLRKRDTVFRQVFNLMVVAAIIQYFSTYDNVFSRLADYYYQFIVLFLPLAMERGDHQALVQPERQYEIRYFTHRSYLLIGLAITLFALWYYNSYIDSSQAILQDFRFFWEIDPYSLYGK</sequence>
<dbReference type="EMBL" id="VMSO01000011">
    <property type="protein sequence ID" value="KAA8501157.1"/>
    <property type="molecule type" value="Genomic_DNA"/>
</dbReference>
<dbReference type="InterPro" id="IPR049458">
    <property type="entry name" value="EpsG-like"/>
</dbReference>
<keyword evidence="1" id="KW-0812">Transmembrane</keyword>
<proteinExistence type="predicted"/>
<organism evidence="2 3">
    <name type="scientific">Mediterraneibacter catenae</name>
    <dbReference type="NCBI Taxonomy" id="2594882"/>
    <lineage>
        <taxon>Bacteria</taxon>
        <taxon>Bacillati</taxon>
        <taxon>Bacillota</taxon>
        <taxon>Clostridia</taxon>
        <taxon>Lachnospirales</taxon>
        <taxon>Lachnospiraceae</taxon>
        <taxon>Mediterraneibacter</taxon>
    </lineage>
</organism>
<keyword evidence="1" id="KW-0472">Membrane</keyword>
<feature type="transmembrane region" description="Helical" evidence="1">
    <location>
        <begin position="88"/>
        <end position="115"/>
    </location>
</feature>
<feature type="transmembrane region" description="Helical" evidence="1">
    <location>
        <begin position="231"/>
        <end position="253"/>
    </location>
</feature>
<accession>A0A5M9HWZ6</accession>
<reference evidence="2" key="1">
    <citation type="submission" date="2019-07" db="EMBL/GenBank/DDBJ databases">
        <authorList>
            <person name="Wongkuna S."/>
            <person name="Scaria J."/>
        </authorList>
    </citation>
    <scope>NUCLEOTIDE SEQUENCE [LARGE SCALE GENOMIC DNA]</scope>
    <source>
        <strain evidence="2">SW178</strain>
    </source>
</reference>
<feature type="transmembrane region" description="Helical" evidence="1">
    <location>
        <begin position="193"/>
        <end position="211"/>
    </location>
</feature>
<evidence type="ECO:0000313" key="3">
    <source>
        <dbReference type="Proteomes" id="UP000322025"/>
    </source>
</evidence>
<evidence type="ECO:0000256" key="1">
    <source>
        <dbReference type="SAM" id="Phobius"/>
    </source>
</evidence>
<protein>
    <submittedName>
        <fullName evidence="2">EpsG family protein</fullName>
    </submittedName>
</protein>
<feature type="transmembrane region" description="Helical" evidence="1">
    <location>
        <begin position="31"/>
        <end position="49"/>
    </location>
</feature>
<name>A0A5M9HWZ6_9FIRM</name>
<dbReference type="OrthoDB" id="1649543at2"/>
<dbReference type="Proteomes" id="UP000322025">
    <property type="component" value="Unassembled WGS sequence"/>
</dbReference>
<dbReference type="AlphaFoldDB" id="A0A5M9HWZ6"/>
<feature type="transmembrane region" description="Helical" evidence="1">
    <location>
        <begin position="121"/>
        <end position="137"/>
    </location>
</feature>
<feature type="transmembrane region" description="Helical" evidence="1">
    <location>
        <begin position="262"/>
        <end position="280"/>
    </location>
</feature>
<gene>
    <name evidence="2" type="ORF">FNY66_09615</name>
</gene>
<keyword evidence="1" id="KW-1133">Transmembrane helix</keyword>
<dbReference type="Pfam" id="PF14897">
    <property type="entry name" value="EpsG"/>
    <property type="match status" value="1"/>
</dbReference>
<comment type="caution">
    <text evidence="2">The sequence shown here is derived from an EMBL/GenBank/DDBJ whole genome shotgun (WGS) entry which is preliminary data.</text>
</comment>
<feature type="transmembrane region" description="Helical" evidence="1">
    <location>
        <begin position="329"/>
        <end position="345"/>
    </location>
</feature>
<dbReference type="RefSeq" id="WP_150310983.1">
    <property type="nucleotide sequence ID" value="NZ_VMSO01000011.1"/>
</dbReference>
<feature type="transmembrane region" description="Helical" evidence="1">
    <location>
        <begin position="165"/>
        <end position="186"/>
    </location>
</feature>